<reference evidence="2 3" key="1">
    <citation type="submission" date="2020-08" db="EMBL/GenBank/DDBJ databases">
        <title>Genomic Encyclopedia of Type Strains, Phase IV (KMG-IV): sequencing the most valuable type-strain genomes for metagenomic binning, comparative biology and taxonomic classification.</title>
        <authorList>
            <person name="Goeker M."/>
        </authorList>
    </citation>
    <scope>NUCLEOTIDE SEQUENCE [LARGE SCALE GENOMIC DNA]</scope>
    <source>
        <strain evidence="2 3">DSM 19371</strain>
    </source>
</reference>
<organism evidence="2 3">
    <name type="scientific">Sphingobium scionense</name>
    <dbReference type="NCBI Taxonomy" id="1404341"/>
    <lineage>
        <taxon>Bacteria</taxon>
        <taxon>Pseudomonadati</taxon>
        <taxon>Pseudomonadota</taxon>
        <taxon>Alphaproteobacteria</taxon>
        <taxon>Sphingomonadales</taxon>
        <taxon>Sphingomonadaceae</taxon>
        <taxon>Sphingobium</taxon>
    </lineage>
</organism>
<dbReference type="Proteomes" id="UP000590524">
    <property type="component" value="Unassembled WGS sequence"/>
</dbReference>
<evidence type="ECO:0000313" key="3">
    <source>
        <dbReference type="Proteomes" id="UP000590524"/>
    </source>
</evidence>
<protein>
    <recommendedName>
        <fullName evidence="1">DUF4214 domain-containing protein</fullName>
    </recommendedName>
</protein>
<gene>
    <name evidence="2" type="ORF">GGQ90_001642</name>
</gene>
<dbReference type="EMBL" id="JACIEU010000006">
    <property type="protein sequence ID" value="MBB4147864.1"/>
    <property type="molecule type" value="Genomic_DNA"/>
</dbReference>
<evidence type="ECO:0000259" key="1">
    <source>
        <dbReference type="Pfam" id="PF13946"/>
    </source>
</evidence>
<sequence>MDSEAFVRWAYVTMLGRPVDPEGLAFYLRRMDEGKSKISVLKQLKLSAEGRVFDAQLQGLDSAIQQEKLERIPVIGPIYRWFQTQSEARTLPGAL</sequence>
<dbReference type="InterPro" id="IPR025282">
    <property type="entry name" value="DUF4214"/>
</dbReference>
<keyword evidence="3" id="KW-1185">Reference proteome</keyword>
<evidence type="ECO:0000313" key="2">
    <source>
        <dbReference type="EMBL" id="MBB4147864.1"/>
    </source>
</evidence>
<dbReference type="AlphaFoldDB" id="A0A7W6LNZ5"/>
<proteinExistence type="predicted"/>
<feature type="domain" description="DUF4214" evidence="1">
    <location>
        <begin position="2"/>
        <end position="49"/>
    </location>
</feature>
<name>A0A7W6LNZ5_9SPHN</name>
<dbReference type="Pfam" id="PF13946">
    <property type="entry name" value="DUF4214"/>
    <property type="match status" value="1"/>
</dbReference>
<comment type="caution">
    <text evidence="2">The sequence shown here is derived from an EMBL/GenBank/DDBJ whole genome shotgun (WGS) entry which is preliminary data.</text>
</comment>
<accession>A0A7W6LNZ5</accession>